<comment type="caution">
    <text evidence="6">The sequence shown here is derived from an EMBL/GenBank/DDBJ whole genome shotgun (WGS) entry which is preliminary data.</text>
</comment>
<keyword evidence="4 5" id="KW-0732">Signal</keyword>
<protein>
    <recommendedName>
        <fullName evidence="5">RxLR effector protein</fullName>
    </recommendedName>
</protein>
<feature type="chain" id="PRO_5044955591" description="RxLR effector protein" evidence="5">
    <location>
        <begin position="25"/>
        <end position="245"/>
    </location>
</feature>
<evidence type="ECO:0000256" key="4">
    <source>
        <dbReference type="ARBA" id="ARBA00022729"/>
    </source>
</evidence>
<name>A0AAD9LAB5_9STRA</name>
<accession>A0AAD9LAB5</accession>
<dbReference type="PROSITE" id="PS51257">
    <property type="entry name" value="PROKAR_LIPOPROTEIN"/>
    <property type="match status" value="1"/>
</dbReference>
<keyword evidence="7" id="KW-1185">Reference proteome</keyword>
<evidence type="ECO:0000256" key="3">
    <source>
        <dbReference type="ARBA" id="ARBA00022525"/>
    </source>
</evidence>
<organism evidence="6 7">
    <name type="scientific">Phytophthora citrophthora</name>
    <dbReference type="NCBI Taxonomy" id="4793"/>
    <lineage>
        <taxon>Eukaryota</taxon>
        <taxon>Sar</taxon>
        <taxon>Stramenopiles</taxon>
        <taxon>Oomycota</taxon>
        <taxon>Peronosporomycetes</taxon>
        <taxon>Peronosporales</taxon>
        <taxon>Peronosporaceae</taxon>
        <taxon>Phytophthora</taxon>
    </lineage>
</organism>
<reference evidence="6" key="1">
    <citation type="submission" date="2023-08" db="EMBL/GenBank/DDBJ databases">
        <title>Reference Genome Resource for the Citrus Pathogen Phytophthora citrophthora.</title>
        <authorList>
            <person name="Moller H."/>
            <person name="Coetzee B."/>
            <person name="Rose L.J."/>
            <person name="Van Niekerk J.M."/>
        </authorList>
    </citation>
    <scope>NUCLEOTIDE SEQUENCE</scope>
    <source>
        <strain evidence="6">STE-U-9442</strain>
    </source>
</reference>
<evidence type="ECO:0000256" key="1">
    <source>
        <dbReference type="ARBA" id="ARBA00004613"/>
    </source>
</evidence>
<evidence type="ECO:0000256" key="2">
    <source>
        <dbReference type="ARBA" id="ARBA00010400"/>
    </source>
</evidence>
<comment type="subcellular location">
    <subcellularLocation>
        <location evidence="1 5">Secreted</location>
    </subcellularLocation>
</comment>
<evidence type="ECO:0000256" key="5">
    <source>
        <dbReference type="RuleBase" id="RU367124"/>
    </source>
</evidence>
<keyword evidence="3 5" id="KW-0964">Secreted</keyword>
<proteinExistence type="inferred from homology"/>
<dbReference type="InterPro" id="IPR031825">
    <property type="entry name" value="RXLR"/>
</dbReference>
<sequence>MRYSHFVLLIAVVFLACCNTFATADSSLEIKTTDVISRDEVTGTNEKRRYLKGSKKEINGDEERAAPVGLNKLFGAVKITNFQQFSKLPFLKQIAQIKSKYGAGVAKAFAKWRSTQKKNLISSLATAGSRKIIHVYTLTDVSSGVKYRHFQCGFGGCRYPRSPTNRLAVNAMGTLDPAILRVKQKPVEMQTTVEVTPTSTTPLMPTTRSLVWTLLRRIGTVDSKCELQLAYNWRDGHQTLLIHSQ</sequence>
<dbReference type="AlphaFoldDB" id="A0AAD9LAB5"/>
<gene>
    <name evidence="6" type="ORF">P3T76_015281</name>
</gene>
<comment type="domain">
    <text evidence="5">The RxLR-dEER motif acts to carry the protein into the host cell cytoplasm through binding to cell surface phosphatidylinositol-3-phosphate.</text>
</comment>
<comment type="function">
    <text evidence="5">Effector that suppresses plant defense responses during pathogen infection.</text>
</comment>
<feature type="signal peptide" evidence="5">
    <location>
        <begin position="1"/>
        <end position="24"/>
    </location>
</feature>
<evidence type="ECO:0000313" key="6">
    <source>
        <dbReference type="EMBL" id="KAK1929153.1"/>
    </source>
</evidence>
<dbReference type="Proteomes" id="UP001259832">
    <property type="component" value="Unassembled WGS sequence"/>
</dbReference>
<dbReference type="Pfam" id="PF16810">
    <property type="entry name" value="RXLR"/>
    <property type="match status" value="1"/>
</dbReference>
<evidence type="ECO:0000313" key="7">
    <source>
        <dbReference type="Proteomes" id="UP001259832"/>
    </source>
</evidence>
<dbReference type="EMBL" id="JASMQC010000051">
    <property type="protein sequence ID" value="KAK1929153.1"/>
    <property type="molecule type" value="Genomic_DNA"/>
</dbReference>
<comment type="similarity">
    <text evidence="2 5">Belongs to the RxLR effector family.</text>
</comment>